<keyword evidence="1" id="KW-1133">Transmembrane helix</keyword>
<dbReference type="eggNOG" id="COG5416">
    <property type="taxonomic scope" value="Bacteria"/>
</dbReference>
<evidence type="ECO:0000313" key="2">
    <source>
        <dbReference type="EMBL" id="KEI71624.1"/>
    </source>
</evidence>
<reference evidence="2 3" key="1">
    <citation type="submission" date="2014-06" db="EMBL/GenBank/DDBJ databases">
        <title>Whole Genome Sequences of Three Symbiotic Endozoicomonas Bacteria.</title>
        <authorList>
            <person name="Neave M.J."/>
            <person name="Apprill A."/>
            <person name="Voolstra C.R."/>
        </authorList>
    </citation>
    <scope>NUCLEOTIDE SEQUENCE [LARGE SCALE GENOMIC DNA]</scope>
    <source>
        <strain evidence="2 3">DSM 22380</strain>
    </source>
</reference>
<dbReference type="EMBL" id="JOJP01000001">
    <property type="protein sequence ID" value="KEI71624.1"/>
    <property type="molecule type" value="Genomic_DNA"/>
</dbReference>
<proteinExistence type="predicted"/>
<name>A0A081KBU8_9GAMM</name>
<evidence type="ECO:0008006" key="4">
    <source>
        <dbReference type="Google" id="ProtNLM"/>
    </source>
</evidence>
<evidence type="ECO:0000256" key="1">
    <source>
        <dbReference type="SAM" id="Phobius"/>
    </source>
</evidence>
<evidence type="ECO:0000313" key="3">
    <source>
        <dbReference type="Proteomes" id="UP000027997"/>
    </source>
</evidence>
<keyword evidence="1" id="KW-0472">Membrane</keyword>
<gene>
    <name evidence="2" type="ORF">GV64_13530</name>
</gene>
<sequence length="115" mass="12654">MADYELTVFATIVVWAKRLLVLALFVVLLVFFVNFTLSNTEQISLEMGGVVIPPVSSSTLVMVPFVLGGFAGLLVSLMLVIRFRLANASLRRKLVRRDAEIQKLRSSALKGLTDA</sequence>
<feature type="transmembrane region" description="Helical" evidence="1">
    <location>
        <begin position="57"/>
        <end position="83"/>
    </location>
</feature>
<dbReference type="Proteomes" id="UP000027997">
    <property type="component" value="Unassembled WGS sequence"/>
</dbReference>
<accession>A0A081KBU8</accession>
<organism evidence="2 3">
    <name type="scientific">Endozoicomonas elysicola</name>
    <dbReference type="NCBI Taxonomy" id="305900"/>
    <lineage>
        <taxon>Bacteria</taxon>
        <taxon>Pseudomonadati</taxon>
        <taxon>Pseudomonadota</taxon>
        <taxon>Gammaproteobacteria</taxon>
        <taxon>Oceanospirillales</taxon>
        <taxon>Endozoicomonadaceae</taxon>
        <taxon>Endozoicomonas</taxon>
    </lineage>
</organism>
<dbReference type="RefSeq" id="WP_020583314.1">
    <property type="nucleotide sequence ID" value="NZ_JOJP01000001.1"/>
</dbReference>
<feature type="transmembrane region" description="Helical" evidence="1">
    <location>
        <begin position="19"/>
        <end position="37"/>
    </location>
</feature>
<keyword evidence="3" id="KW-1185">Reference proteome</keyword>
<comment type="caution">
    <text evidence="2">The sequence shown here is derived from an EMBL/GenBank/DDBJ whole genome shotgun (WGS) entry which is preliminary data.</text>
</comment>
<dbReference type="AlphaFoldDB" id="A0A081KBU8"/>
<keyword evidence="1" id="KW-0812">Transmembrane</keyword>
<protein>
    <recommendedName>
        <fullName evidence="4">Lipopolysaccharide assembly protein A domain-containing protein</fullName>
    </recommendedName>
</protein>
<dbReference type="STRING" id="305900.GV64_13530"/>